<evidence type="ECO:0000256" key="7">
    <source>
        <dbReference type="ARBA" id="ARBA00022840"/>
    </source>
</evidence>
<dbReference type="InterPro" id="IPR000700">
    <property type="entry name" value="PAS-assoc_C"/>
</dbReference>
<dbReference type="PROSITE" id="PS50113">
    <property type="entry name" value="PAC"/>
    <property type="match status" value="2"/>
</dbReference>
<feature type="transmembrane region" description="Helical" evidence="9">
    <location>
        <begin position="172"/>
        <end position="194"/>
    </location>
</feature>
<dbReference type="InterPro" id="IPR003661">
    <property type="entry name" value="HisK_dim/P_dom"/>
</dbReference>
<reference evidence="15" key="1">
    <citation type="submission" date="2019-08" db="EMBL/GenBank/DDBJ databases">
        <authorList>
            <person name="Zheng X."/>
        </authorList>
    </citation>
    <scope>NUCLEOTIDE SEQUENCE [LARGE SCALE GENOMIC DNA]</scope>
    <source>
        <strain evidence="15">FJAT-25496</strain>
    </source>
</reference>
<evidence type="ECO:0000256" key="1">
    <source>
        <dbReference type="ARBA" id="ARBA00000085"/>
    </source>
</evidence>
<dbReference type="SMART" id="SM00387">
    <property type="entry name" value="HATPase_c"/>
    <property type="match status" value="1"/>
</dbReference>
<keyword evidence="9" id="KW-1133">Transmembrane helix</keyword>
<dbReference type="PANTHER" id="PTHR43065">
    <property type="entry name" value="SENSOR HISTIDINE KINASE"/>
    <property type="match status" value="1"/>
</dbReference>
<dbReference type="InterPro" id="IPR005330">
    <property type="entry name" value="MHYT_dom"/>
</dbReference>
<feature type="transmembrane region" description="Helical" evidence="9">
    <location>
        <begin position="140"/>
        <end position="160"/>
    </location>
</feature>
<evidence type="ECO:0000256" key="8">
    <source>
        <dbReference type="ARBA" id="ARBA00023012"/>
    </source>
</evidence>
<dbReference type="SMART" id="SM00091">
    <property type="entry name" value="PAS"/>
    <property type="match status" value="2"/>
</dbReference>
<evidence type="ECO:0000259" key="13">
    <source>
        <dbReference type="PROSITE" id="PS50924"/>
    </source>
</evidence>
<evidence type="ECO:0000256" key="6">
    <source>
        <dbReference type="ARBA" id="ARBA00022777"/>
    </source>
</evidence>
<keyword evidence="9" id="KW-0812">Transmembrane</keyword>
<dbReference type="InterPro" id="IPR001610">
    <property type="entry name" value="PAC"/>
</dbReference>
<keyword evidence="4" id="KW-0808">Transferase</keyword>
<evidence type="ECO:0000256" key="3">
    <source>
        <dbReference type="ARBA" id="ARBA00022553"/>
    </source>
</evidence>
<dbReference type="InterPro" id="IPR005467">
    <property type="entry name" value="His_kinase_dom"/>
</dbReference>
<dbReference type="PANTHER" id="PTHR43065:SF34">
    <property type="entry name" value="SPORULATION KINASE A"/>
    <property type="match status" value="1"/>
</dbReference>
<comment type="catalytic activity">
    <reaction evidence="1">
        <text>ATP + protein L-histidine = ADP + protein N-phospho-L-histidine.</text>
        <dbReference type="EC" id="2.7.13.3"/>
    </reaction>
</comment>
<dbReference type="NCBIfam" id="TIGR00229">
    <property type="entry name" value="sensory_box"/>
    <property type="match status" value="2"/>
</dbReference>
<dbReference type="KEGG" id="bda:FSZ17_11615"/>
<keyword evidence="7" id="KW-0067">ATP-binding</keyword>
<dbReference type="PROSITE" id="PS50109">
    <property type="entry name" value="HIS_KIN"/>
    <property type="match status" value="1"/>
</dbReference>
<dbReference type="PROSITE" id="PS50924">
    <property type="entry name" value="MHYT"/>
    <property type="match status" value="1"/>
</dbReference>
<dbReference type="Gene3D" id="3.30.565.10">
    <property type="entry name" value="Histidine kinase-like ATPase, C-terminal domain"/>
    <property type="match status" value="1"/>
</dbReference>
<feature type="domain" description="Histidine kinase" evidence="10">
    <location>
        <begin position="512"/>
        <end position="718"/>
    </location>
</feature>
<dbReference type="SMART" id="SM00388">
    <property type="entry name" value="HisKA"/>
    <property type="match status" value="1"/>
</dbReference>
<dbReference type="InterPro" id="IPR000014">
    <property type="entry name" value="PAS"/>
</dbReference>
<accession>A0A5B8Z417</accession>
<dbReference type="Gene3D" id="1.10.287.130">
    <property type="match status" value="1"/>
</dbReference>
<dbReference type="InterPro" id="IPR036890">
    <property type="entry name" value="HATPase_C_sf"/>
</dbReference>
<feature type="transmembrane region" description="Helical" evidence="9">
    <location>
        <begin position="214"/>
        <end position="232"/>
    </location>
</feature>
<evidence type="ECO:0000256" key="4">
    <source>
        <dbReference type="ARBA" id="ARBA00022679"/>
    </source>
</evidence>
<dbReference type="SUPFAM" id="SSF55785">
    <property type="entry name" value="PYP-like sensor domain (PAS domain)"/>
    <property type="match status" value="2"/>
</dbReference>
<dbReference type="Pfam" id="PF02518">
    <property type="entry name" value="HATPase_c"/>
    <property type="match status" value="1"/>
</dbReference>
<feature type="domain" description="PAS" evidence="11">
    <location>
        <begin position="247"/>
        <end position="304"/>
    </location>
</feature>
<protein>
    <recommendedName>
        <fullName evidence="2">histidine kinase</fullName>
        <ecNumber evidence="2">2.7.13.3</ecNumber>
    </recommendedName>
</protein>
<feature type="transmembrane region" description="Helical" evidence="9">
    <location>
        <begin position="43"/>
        <end position="69"/>
    </location>
</feature>
<keyword evidence="6" id="KW-0418">Kinase</keyword>
<dbReference type="Pfam" id="PF13426">
    <property type="entry name" value="PAS_9"/>
    <property type="match status" value="2"/>
</dbReference>
<dbReference type="OrthoDB" id="9815750at2"/>
<evidence type="ECO:0000259" key="10">
    <source>
        <dbReference type="PROSITE" id="PS50109"/>
    </source>
</evidence>
<dbReference type="CDD" id="cd00075">
    <property type="entry name" value="HATPase"/>
    <property type="match status" value="1"/>
</dbReference>
<dbReference type="EC" id="2.7.13.3" evidence="2"/>
<evidence type="ECO:0000259" key="12">
    <source>
        <dbReference type="PROSITE" id="PS50113"/>
    </source>
</evidence>
<evidence type="ECO:0000256" key="9">
    <source>
        <dbReference type="PROSITE-ProRule" id="PRU00244"/>
    </source>
</evidence>
<dbReference type="SUPFAM" id="SSF55874">
    <property type="entry name" value="ATPase domain of HSP90 chaperone/DNA topoisomerase II/histidine kinase"/>
    <property type="match status" value="1"/>
</dbReference>
<evidence type="ECO:0000256" key="5">
    <source>
        <dbReference type="ARBA" id="ARBA00022741"/>
    </source>
</evidence>
<dbReference type="GO" id="GO:0016020">
    <property type="term" value="C:membrane"/>
    <property type="evidence" value="ECO:0007669"/>
    <property type="project" value="UniProtKB-UniRule"/>
</dbReference>
<keyword evidence="15" id="KW-1185">Reference proteome</keyword>
<keyword evidence="3" id="KW-0597">Phosphoprotein</keyword>
<dbReference type="InterPro" id="IPR003594">
    <property type="entry name" value="HATPase_dom"/>
</dbReference>
<evidence type="ECO:0000313" key="14">
    <source>
        <dbReference type="EMBL" id="QED47844.1"/>
    </source>
</evidence>
<feature type="transmembrane region" description="Helical" evidence="9">
    <location>
        <begin position="12"/>
        <end position="31"/>
    </location>
</feature>
<dbReference type="PROSITE" id="PS50112">
    <property type="entry name" value="PAS"/>
    <property type="match status" value="1"/>
</dbReference>
<dbReference type="Pfam" id="PF00512">
    <property type="entry name" value="HisKA"/>
    <property type="match status" value="1"/>
</dbReference>
<dbReference type="SUPFAM" id="SSF47384">
    <property type="entry name" value="Homodimeric domain of signal transducing histidine kinase"/>
    <property type="match status" value="1"/>
</dbReference>
<evidence type="ECO:0000313" key="15">
    <source>
        <dbReference type="Proteomes" id="UP000321555"/>
    </source>
</evidence>
<gene>
    <name evidence="14" type="ORF">FSZ17_11615</name>
</gene>
<dbReference type="SMART" id="SM00086">
    <property type="entry name" value="PAC"/>
    <property type="match status" value="2"/>
</dbReference>
<name>A0A5B8Z417_CYTDA</name>
<dbReference type="CDD" id="cd00082">
    <property type="entry name" value="HisKA"/>
    <property type="match status" value="1"/>
</dbReference>
<organism evidence="14 15">
    <name type="scientific">Cytobacillus dafuensis</name>
    <name type="common">Bacillus dafuensis</name>
    <dbReference type="NCBI Taxonomy" id="1742359"/>
    <lineage>
        <taxon>Bacteria</taxon>
        <taxon>Bacillati</taxon>
        <taxon>Bacillota</taxon>
        <taxon>Bacilli</taxon>
        <taxon>Bacillales</taxon>
        <taxon>Bacillaceae</taxon>
        <taxon>Cytobacillus</taxon>
    </lineage>
</organism>
<dbReference type="Pfam" id="PF03707">
    <property type="entry name" value="MHYT"/>
    <property type="match status" value="1"/>
</dbReference>
<feature type="domain" description="MHYT" evidence="13">
    <location>
        <begin position="8"/>
        <end position="199"/>
    </location>
</feature>
<dbReference type="Gene3D" id="3.30.450.20">
    <property type="entry name" value="PAS domain"/>
    <property type="match status" value="2"/>
</dbReference>
<dbReference type="GO" id="GO:0000155">
    <property type="term" value="F:phosphorelay sensor kinase activity"/>
    <property type="evidence" value="ECO:0007669"/>
    <property type="project" value="InterPro"/>
</dbReference>
<sequence>MFGMLKLINPMLIFIAMILTFIASYTGLDLFTLVRSSERNRRFLFWGGTFSLGVGIWIMNFIGMLAININGSGNFHIPFTILSLILGIFFTGLAFYGVIDQELKRNQLWISSFFMTIAVLSTHITGLFAMKTSIHFNPTLFILATLIIFGTFIISLWMLFHSKTLSKFNEFWIKPISSLLITGAIIEGYLLLLRTSSDFYGASFENEVASSRSFLIYLVLFVSILFLSGLVGSRTVVGKRLADSDTYLKDIETALDVSAIVTITNSDGIITYVNDKFVEISKYEKDEIIGKTHQILNSNYHSKEFFRNLWNTVSSGNIWSGEIRNRSKDGRYYWVESTIVPFLNNDGKPYQFVSIRTDITALKTTEAHLKATIKEVGDIKFALDQSSIVAFTNEYGEITNVNDKFCQISKFGRDELIGQTHSLLNSGYHSKEFFKNLWITIRKGNVWKGEIRNRAKDGTFYWVDTTIIPFLDEYGKPYQYLAIRNDITEKKKNEQILHRQDKLAAVGQLAAGVAHEIRNPLTSIRGYTEFLQMDETNNERLEYFDIILDEISRLNNIVEDFMMLAKPKAVLLEEKNVVPILKNVLSLFELEASKKNVDFQFEPKVDEILVNCDENRLKQVFINFIKNAIDAMPAGGELIVNTIVLNNQVYISIEDTGIGIPPEKLKNIGEPFYTTKKNGNGLGLMVSFHIIESHNGKVNIESELNKGTKFIIELPVILD</sequence>
<keyword evidence="9" id="KW-0472">Membrane</keyword>
<dbReference type="STRING" id="1742359.GCA_001439625_00767"/>
<dbReference type="InterPro" id="IPR035965">
    <property type="entry name" value="PAS-like_dom_sf"/>
</dbReference>
<dbReference type="Proteomes" id="UP000321555">
    <property type="component" value="Chromosome"/>
</dbReference>
<dbReference type="CDD" id="cd00130">
    <property type="entry name" value="PAS"/>
    <property type="match status" value="2"/>
</dbReference>
<dbReference type="GO" id="GO:0005524">
    <property type="term" value="F:ATP binding"/>
    <property type="evidence" value="ECO:0007669"/>
    <property type="project" value="UniProtKB-KW"/>
</dbReference>
<proteinExistence type="predicted"/>
<keyword evidence="8" id="KW-0902">Two-component regulatory system</keyword>
<feature type="domain" description="PAC" evidence="12">
    <location>
        <begin position="447"/>
        <end position="499"/>
    </location>
</feature>
<dbReference type="EMBL" id="CP042593">
    <property type="protein sequence ID" value="QED47844.1"/>
    <property type="molecule type" value="Genomic_DNA"/>
</dbReference>
<feature type="transmembrane region" description="Helical" evidence="9">
    <location>
        <begin position="108"/>
        <end position="128"/>
    </location>
</feature>
<dbReference type="InterPro" id="IPR036097">
    <property type="entry name" value="HisK_dim/P_sf"/>
</dbReference>
<dbReference type="PRINTS" id="PR00344">
    <property type="entry name" value="BCTRLSENSOR"/>
</dbReference>
<evidence type="ECO:0000259" key="11">
    <source>
        <dbReference type="PROSITE" id="PS50112"/>
    </source>
</evidence>
<evidence type="ECO:0000256" key="2">
    <source>
        <dbReference type="ARBA" id="ARBA00012438"/>
    </source>
</evidence>
<feature type="transmembrane region" description="Helical" evidence="9">
    <location>
        <begin position="75"/>
        <end position="96"/>
    </location>
</feature>
<dbReference type="InterPro" id="IPR004358">
    <property type="entry name" value="Sig_transdc_His_kin-like_C"/>
</dbReference>
<feature type="domain" description="PAC" evidence="12">
    <location>
        <begin position="319"/>
        <end position="371"/>
    </location>
</feature>
<dbReference type="AlphaFoldDB" id="A0A5B8Z417"/>
<keyword evidence="5" id="KW-0547">Nucleotide-binding</keyword>